<proteinExistence type="predicted"/>
<dbReference type="Proteomes" id="UP000000547">
    <property type="component" value="Chromosome"/>
</dbReference>
<evidence type="ECO:0000313" key="1">
    <source>
        <dbReference type="EMBL" id="AAZ26754.1"/>
    </source>
</evidence>
<organism evidence="1 2">
    <name type="scientific">Colwellia psychrerythraea (strain 34H / ATCC BAA-681)</name>
    <name type="common">Vibrio psychroerythus</name>
    <dbReference type="NCBI Taxonomy" id="167879"/>
    <lineage>
        <taxon>Bacteria</taxon>
        <taxon>Pseudomonadati</taxon>
        <taxon>Pseudomonadota</taxon>
        <taxon>Gammaproteobacteria</taxon>
        <taxon>Alteromonadales</taxon>
        <taxon>Colwelliaceae</taxon>
        <taxon>Colwellia</taxon>
    </lineage>
</organism>
<dbReference type="EMBL" id="CP000083">
    <property type="protein sequence ID" value="AAZ26754.1"/>
    <property type="molecule type" value="Genomic_DNA"/>
</dbReference>
<reference evidence="1" key="1">
    <citation type="journal article" date="2005" name="Proc. Natl. Acad. Sci. U.S.A.">
        <title>The psychrophilic lifestyle as revealed by the genome sequence of Colwellia psychrerythraea 34H through genomic and proteomic analyses.</title>
        <authorList>
            <person name="Methe B.A."/>
            <person name="Nelson K.E."/>
            <person name="Deming J.W."/>
            <person name="Momen B."/>
            <person name="Melamud E."/>
            <person name="Zhang X."/>
            <person name="Moult J."/>
            <person name="Madupu R."/>
            <person name="Nelson W.C."/>
            <person name="Dodson R.J."/>
            <person name="Brinkac L.M."/>
            <person name="Daugherty S.C."/>
            <person name="Durkin A.S."/>
            <person name="DeBoy R.T."/>
            <person name="Kolonay J.F."/>
            <person name="Sullivan S.A."/>
            <person name="Zhou L."/>
            <person name="Davidsen T.M."/>
            <person name="Wu M."/>
            <person name="Huston A.L."/>
            <person name="Lewis M."/>
            <person name="Weaver B."/>
            <person name="Weidman J.F."/>
            <person name="Khouri H."/>
            <person name="Utterback T.R."/>
            <person name="Feldblyum T.V."/>
            <person name="Fraser C.M."/>
        </authorList>
    </citation>
    <scope>NUCLEOTIDE SEQUENCE [LARGE SCALE GENOMIC DNA]</scope>
    <source>
        <strain evidence="1">34H</strain>
    </source>
</reference>
<dbReference type="KEGG" id="cps:CPS_3742"/>
<gene>
    <name evidence="1" type="ordered locus">CPS_3742</name>
</gene>
<dbReference type="AlphaFoldDB" id="Q47XR1"/>
<sequence length="36" mass="4161">MGYKDRGLIKKYTGESIDDDEPDYINQITNKLGQLK</sequence>
<protein>
    <submittedName>
        <fullName evidence="1">Uncharacterized protein</fullName>
    </submittedName>
</protein>
<accession>Q47XR1</accession>
<evidence type="ECO:0000313" key="2">
    <source>
        <dbReference type="Proteomes" id="UP000000547"/>
    </source>
</evidence>
<name>Q47XR1_COLP3</name>
<dbReference type="STRING" id="167879.CPS_3742"/>
<dbReference type="HOGENOM" id="CLU_3355564_0_0_6"/>